<dbReference type="Proteomes" id="UP000307749">
    <property type="component" value="Unassembled WGS sequence"/>
</dbReference>
<dbReference type="Gene3D" id="2.130.10.10">
    <property type="entry name" value="YVTN repeat-like/Quinoprotein amine dehydrogenase"/>
    <property type="match status" value="4"/>
</dbReference>
<evidence type="ECO:0008006" key="4">
    <source>
        <dbReference type="Google" id="ProtNLM"/>
    </source>
</evidence>
<dbReference type="AlphaFoldDB" id="A0A4S3KM34"/>
<dbReference type="EMBL" id="MWQO01000034">
    <property type="protein sequence ID" value="THD09947.1"/>
    <property type="molecule type" value="Genomic_DNA"/>
</dbReference>
<accession>A0A4S3KM34</accession>
<keyword evidence="1" id="KW-0732">Signal</keyword>
<dbReference type="InterPro" id="IPR036278">
    <property type="entry name" value="Sialidase_sf"/>
</dbReference>
<keyword evidence="3" id="KW-1185">Reference proteome</keyword>
<name>A0A4S3KM34_9GAMM</name>
<dbReference type="STRING" id="993689.GCA_002077135_00659"/>
<gene>
    <name evidence="2" type="ORF">B1806_09830</name>
</gene>
<organism evidence="2 3">
    <name type="scientific">Metallibacterium scheffleri</name>
    <dbReference type="NCBI Taxonomy" id="993689"/>
    <lineage>
        <taxon>Bacteria</taxon>
        <taxon>Pseudomonadati</taxon>
        <taxon>Pseudomonadota</taxon>
        <taxon>Gammaproteobacteria</taxon>
        <taxon>Lysobacterales</taxon>
        <taxon>Rhodanobacteraceae</taxon>
        <taxon>Metallibacterium</taxon>
    </lineage>
</organism>
<proteinExistence type="predicted"/>
<dbReference type="InterPro" id="IPR052025">
    <property type="entry name" value="Xyloglucanase_GH74"/>
</dbReference>
<dbReference type="SUPFAM" id="SSF50939">
    <property type="entry name" value="Sialidases"/>
    <property type="match status" value="2"/>
</dbReference>
<reference evidence="2 3" key="1">
    <citation type="submission" date="2017-02" db="EMBL/GenBank/DDBJ databases">
        <title>Whole genome sequencing of Metallibacterium scheffleri DSM 24874 (T).</title>
        <authorList>
            <person name="Kumar S."/>
            <person name="Patil P."/>
            <person name="Patil P.B."/>
        </authorList>
    </citation>
    <scope>NUCLEOTIDE SEQUENCE [LARGE SCALE GENOMIC DNA]</scope>
    <source>
        <strain evidence="2 3">DSM 24874</strain>
    </source>
</reference>
<comment type="caution">
    <text evidence="2">The sequence shown here is derived from an EMBL/GenBank/DDBJ whole genome shotgun (WGS) entry which is preliminary data.</text>
</comment>
<evidence type="ECO:0000313" key="2">
    <source>
        <dbReference type="EMBL" id="THD09947.1"/>
    </source>
</evidence>
<protein>
    <recommendedName>
        <fullName evidence="4">Glycosyl hydrolase</fullName>
    </recommendedName>
</protein>
<dbReference type="Gene3D" id="2.60.40.4070">
    <property type="match status" value="1"/>
</dbReference>
<evidence type="ECO:0000313" key="3">
    <source>
        <dbReference type="Proteomes" id="UP000307749"/>
    </source>
</evidence>
<dbReference type="GO" id="GO:0010411">
    <property type="term" value="P:xyloglucan metabolic process"/>
    <property type="evidence" value="ECO:0007669"/>
    <property type="project" value="TreeGrafter"/>
</dbReference>
<dbReference type="PANTHER" id="PTHR43739">
    <property type="entry name" value="XYLOGLUCANASE (EUROFUNG)"/>
    <property type="match status" value="1"/>
</dbReference>
<evidence type="ECO:0000256" key="1">
    <source>
        <dbReference type="SAM" id="SignalP"/>
    </source>
</evidence>
<sequence length="1085" mass="116410">MEHPAMRFASLIATAALLGAVLLPAAQAADTARAATPHGPFHHLAFRNLGPAVAGGRVTSVLGVAGDAALYYVGSAGGGVWKTTDGGTTWKPIFNHGPTQSIGAMALAGNNPNWLWVGTGEANPRNDILNGDGVYFTPDGGKTWVDKGLHHAGQIAAIAVDADHPDTLFVCAAGDVWKRGPERGVFMSTDDGAHWRKVLYLNDHTGCADIAYEPGNPKVLIAGMWPLQRRPWMLTSGGKSGGLYRSTDGGLHWSKLTHGLPKGDIGRSAIAFAPSQPQTVYAVIQAKGGVLWVSHDLGSHWMQVSDDHDNDVRPFYFTQLAVMPNDPNRLFLMSMKLMESKDGGRHVFYADKGVHVDHHALWIDPRNPRRIIQGNDGGVYLTLDTGKHWRYLDNLPIEQFYQVAVSTQQAPYPYLVCGGLQDNDAWCGDSSDYRRGGVTGYQDWFDVAGGDGQYVVPAPSDANIIYAVTDDGYATRYDRVTQRKRSINPYVKDILAGLLLSGKPMSQQKYRFDWTTPIAVSPTDPDDLYLGANVVFHSTDGGAHWQIVSPDLTRDIKAKQAPSGGPVTKDMSGAETYDTIQSLTLAPTNARVIWAGTDDGWVWVSRDGGAHWSKVTPGGAPEWARVYNVTVSPFHAGTAYAAFDAHELGNNHAYVYRTRDYGKHWTNISRGLPDSSVEVVREDPDHAGLLFAGTLSDGLWYSRDDGAHWQALHANLPGGVSVMDLTFVPSTHSLVLATHGRGIWVLDNLRPIEDYDTAIAAAPLHVFPASPGKLLYASGSNGVGPSAFVAPNAPTGTVISYALAKAVQPTAAQKALHHAPVKIVIHDAAGQLIDTLHGPGKAGVNQLAWNLRYAGPARLDPPLGKAGPHGRGFGPSVPPGDYSATFTAAGASQTIALRVLPDAHYKVALATYRADTAAGLEARTELSAVNRVLNHVAAMRKALGAVLARGHGDVTWAQQHATLITQAKALDKQLGDYQDVLWNPHTQHQVAEDFLRHFSHLHQHVSTLYGLAASSWGEPPRAQVRELIASNRALIGQLLVQYNGSLMGQVKSWNAAAYAAGVATLPTGSPLTLKPAPALPPLVGA</sequence>
<dbReference type="CDD" id="cd15482">
    <property type="entry name" value="Sialidase_non-viral"/>
    <property type="match status" value="2"/>
</dbReference>
<feature type="chain" id="PRO_5020520491" description="Glycosyl hydrolase" evidence="1">
    <location>
        <begin position="29"/>
        <end position="1085"/>
    </location>
</feature>
<dbReference type="InterPro" id="IPR015943">
    <property type="entry name" value="WD40/YVTN_repeat-like_dom_sf"/>
</dbReference>
<dbReference type="PANTHER" id="PTHR43739:SF5">
    <property type="entry name" value="EXO-ALPHA-SIALIDASE"/>
    <property type="match status" value="1"/>
</dbReference>
<feature type="signal peptide" evidence="1">
    <location>
        <begin position="1"/>
        <end position="28"/>
    </location>
</feature>